<proteinExistence type="predicted"/>
<evidence type="ECO:0000313" key="2">
    <source>
        <dbReference type="Proteomes" id="UP001172386"/>
    </source>
</evidence>
<comment type="caution">
    <text evidence="1">The sequence shown here is derived from an EMBL/GenBank/DDBJ whole genome shotgun (WGS) entry which is preliminary data.</text>
</comment>
<accession>A0ACC3AK71</accession>
<gene>
    <name evidence="1" type="ORF">H2198_000540</name>
</gene>
<evidence type="ECO:0000313" key="1">
    <source>
        <dbReference type="EMBL" id="KAJ9664037.1"/>
    </source>
</evidence>
<organism evidence="1 2">
    <name type="scientific">Neophaeococcomyces mojaviensis</name>
    <dbReference type="NCBI Taxonomy" id="3383035"/>
    <lineage>
        <taxon>Eukaryota</taxon>
        <taxon>Fungi</taxon>
        <taxon>Dikarya</taxon>
        <taxon>Ascomycota</taxon>
        <taxon>Pezizomycotina</taxon>
        <taxon>Eurotiomycetes</taxon>
        <taxon>Chaetothyriomycetidae</taxon>
        <taxon>Chaetothyriales</taxon>
        <taxon>Chaetothyriales incertae sedis</taxon>
        <taxon>Neophaeococcomyces</taxon>
    </lineage>
</organism>
<dbReference type="Proteomes" id="UP001172386">
    <property type="component" value="Unassembled WGS sequence"/>
</dbReference>
<sequence length="1028" mass="113195">MEAAVRFSQNSLPSQTEQYFLKVDIAGRTLQVYNITVERKSGLDCELVYASNKLPLFRAFDWHPREASLVAVGQSGGEASLVNLADTEQVPHAFSPRTPRSCNAVGLNTLNWLAIGYDRARTDYCLNVWDVNQKSEGTGARNYGKGSNEPLHHLASGEHITSLRFFQDQPKLLAAGVKGQFLRLYDLREPTSTWALQFGTRCVNNIAIDTQDEHYFASCLPSNNPTVSVWDRRMISRTNIAHVGFGASVNQAEQHPEATLELKNVVDPQGQIWGLRFSKTHRGRLGVLSSTGQLRMLSFRSDYAEQKQPEGSGYQERPLSWDQQSPRGICLNDSVNFTNAYFENPEIEDVKRVVSFDFTTAMTSRDQPRLITLTGEGHVRLQSVPAVASPRAISTRASLIVIDHTLVSSKGDVALQRVNGAASHLRRSTAAQLNLVTLFQKRCEAGYLLDADKNAAIVKDSTSLETFWLWLKHAKQISADNSFLQGSIDMSFLGVFGFWMEEINVKSRASTIPPALGNQNLPSILRDLARRLNISRGKGCPTEFPHNRALCLYAAGLPWVHAEIEKTCDILVSEGEHTKAAATAMFAGEVRLAQKALRASGSNQSHKMLAMALAGARNRHQRQGSRNTENSHIEEDDSDHNEEDDWQAIISAISDDLTDPFAKAILTYVKSGQWKEVLSQTSLPLKYRVNVALRHFNDSELTRFLTRLKQEVVNEGNLEGVLLTGLGTTESIELLANYASITNDVQTAALGMSFAAASDRFLLPESSQARTVSCYRETYKSQLLSCGLKFDKARFDVTLARDIRSGKVSTASLAVRKKEQIRLICTHCNQSLSQFGHEQQILEHNTHMAEVSKTSPAPEKAAVAGTVCPKCGRHLPRCGVCGLWLGTPDETFSKWYKLPSTASQRNNNSVDLSGSMVGSTVTAIGPGEGTPAVSITDTAGEIGAKTPGQNIPTSTAAGEVAIEVVEEGVAKQEKEKRWYEVMHKFTVFCTKCSHGFHAEHARMWFDGGDGQGGHRACPVPMCECLCNG</sequence>
<reference evidence="1" key="1">
    <citation type="submission" date="2022-10" db="EMBL/GenBank/DDBJ databases">
        <title>Culturing micro-colonial fungi from biological soil crusts in the Mojave desert and describing Neophaeococcomyces mojavensis, and introducing the new genera and species Taxawa tesnikishii.</title>
        <authorList>
            <person name="Kurbessoian T."/>
            <person name="Stajich J.E."/>
        </authorList>
    </citation>
    <scope>NUCLEOTIDE SEQUENCE</scope>
    <source>
        <strain evidence="1">JES_112</strain>
    </source>
</reference>
<dbReference type="EMBL" id="JAPDRQ010000005">
    <property type="protein sequence ID" value="KAJ9664037.1"/>
    <property type="molecule type" value="Genomic_DNA"/>
</dbReference>
<keyword evidence="2" id="KW-1185">Reference proteome</keyword>
<name>A0ACC3AK71_9EURO</name>
<protein>
    <submittedName>
        <fullName evidence="1">Uncharacterized protein</fullName>
    </submittedName>
</protein>